<evidence type="ECO:0000313" key="1">
    <source>
        <dbReference type="EMBL" id="OGE84951.1"/>
    </source>
</evidence>
<protein>
    <submittedName>
        <fullName evidence="1">Uncharacterized protein</fullName>
    </submittedName>
</protein>
<dbReference type="EMBL" id="MFES01000030">
    <property type="protein sequence ID" value="OGE84951.1"/>
    <property type="molecule type" value="Genomic_DNA"/>
</dbReference>
<organism evidence="1 2">
    <name type="scientific">Candidatus Doudnabacteria bacterium RIFCSPHIGHO2_02_FULL_46_11</name>
    <dbReference type="NCBI Taxonomy" id="1817832"/>
    <lineage>
        <taxon>Bacteria</taxon>
        <taxon>Candidatus Doudnaibacteriota</taxon>
    </lineage>
</organism>
<evidence type="ECO:0000313" key="2">
    <source>
        <dbReference type="Proteomes" id="UP000176786"/>
    </source>
</evidence>
<dbReference type="AlphaFoldDB" id="A0A1F5P4W2"/>
<comment type="caution">
    <text evidence="1">The sequence shown here is derived from an EMBL/GenBank/DDBJ whole genome shotgun (WGS) entry which is preliminary data.</text>
</comment>
<accession>A0A1F5P4W2</accession>
<dbReference type="Proteomes" id="UP000176786">
    <property type="component" value="Unassembled WGS sequence"/>
</dbReference>
<dbReference type="STRING" id="1817832.A3J48_00495"/>
<sequence length="145" mass="16359">MNYSLSQIAAAVLSGASNSAPRPTRLSVPAARLFKNLFLLSGAPDDLRKITVLQLEKLRINDKSNKEKVMKAFDILNQKKILADEEFRQLRRAVGNANYNKTMELLKDFFNRHDGDQKTRIYLAAAILGTLKGAAVPYTRNFKYL</sequence>
<reference evidence="1 2" key="1">
    <citation type="journal article" date="2016" name="Nat. Commun.">
        <title>Thousands of microbial genomes shed light on interconnected biogeochemical processes in an aquifer system.</title>
        <authorList>
            <person name="Anantharaman K."/>
            <person name="Brown C.T."/>
            <person name="Hug L.A."/>
            <person name="Sharon I."/>
            <person name="Castelle C.J."/>
            <person name="Probst A.J."/>
            <person name="Thomas B.C."/>
            <person name="Singh A."/>
            <person name="Wilkins M.J."/>
            <person name="Karaoz U."/>
            <person name="Brodie E.L."/>
            <person name="Williams K.H."/>
            <person name="Hubbard S.S."/>
            <person name="Banfield J.F."/>
        </authorList>
    </citation>
    <scope>NUCLEOTIDE SEQUENCE [LARGE SCALE GENOMIC DNA]</scope>
</reference>
<gene>
    <name evidence="1" type="ORF">A3J48_00495</name>
</gene>
<name>A0A1F5P4W2_9BACT</name>
<proteinExistence type="predicted"/>